<feature type="region of interest" description="Disordered" evidence="7">
    <location>
        <begin position="188"/>
        <end position="252"/>
    </location>
</feature>
<feature type="region of interest" description="Disordered" evidence="7">
    <location>
        <begin position="354"/>
        <end position="388"/>
    </location>
</feature>
<evidence type="ECO:0000313" key="11">
    <source>
        <dbReference type="Proteomes" id="UP001605036"/>
    </source>
</evidence>
<evidence type="ECO:0000256" key="5">
    <source>
        <dbReference type="ARBA" id="ARBA00023163"/>
    </source>
</evidence>
<keyword evidence="6" id="KW-0539">Nucleus</keyword>
<feature type="compositionally biased region" description="Basic and acidic residues" evidence="7">
    <location>
        <begin position="188"/>
        <end position="202"/>
    </location>
</feature>
<dbReference type="SUPFAM" id="SSF46689">
    <property type="entry name" value="Homeodomain-like"/>
    <property type="match status" value="1"/>
</dbReference>
<dbReference type="GO" id="GO:0005634">
    <property type="term" value="C:nucleus"/>
    <property type="evidence" value="ECO:0007669"/>
    <property type="project" value="UniProtKB-SubCell"/>
</dbReference>
<dbReference type="FunFam" id="1.10.10.60:FF:000060">
    <property type="entry name" value="MYB transcription factor"/>
    <property type="match status" value="1"/>
</dbReference>
<dbReference type="InterPro" id="IPR001005">
    <property type="entry name" value="SANT/Myb"/>
</dbReference>
<evidence type="ECO:0000256" key="1">
    <source>
        <dbReference type="ARBA" id="ARBA00004123"/>
    </source>
</evidence>
<feature type="compositionally biased region" description="Polar residues" evidence="7">
    <location>
        <begin position="638"/>
        <end position="655"/>
    </location>
</feature>
<dbReference type="InterPro" id="IPR050560">
    <property type="entry name" value="MYB_TF"/>
</dbReference>
<evidence type="ECO:0000256" key="2">
    <source>
        <dbReference type="ARBA" id="ARBA00022737"/>
    </source>
</evidence>
<feature type="compositionally biased region" description="Basic and acidic residues" evidence="7">
    <location>
        <begin position="452"/>
        <end position="466"/>
    </location>
</feature>
<feature type="compositionally biased region" description="Basic residues" evidence="7">
    <location>
        <begin position="354"/>
        <end position="363"/>
    </location>
</feature>
<feature type="domain" description="HTH myb-type" evidence="9">
    <location>
        <begin position="250"/>
        <end position="296"/>
    </location>
</feature>
<accession>A0ABD1XMV9</accession>
<feature type="region of interest" description="Disordered" evidence="7">
    <location>
        <begin position="412"/>
        <end position="475"/>
    </location>
</feature>
<keyword evidence="4" id="KW-0238">DNA-binding</keyword>
<dbReference type="EMBL" id="JBHFFA010000008">
    <property type="protein sequence ID" value="KAL2610260.1"/>
    <property type="molecule type" value="Genomic_DNA"/>
</dbReference>
<reference evidence="10 11" key="1">
    <citation type="submission" date="2024-09" db="EMBL/GenBank/DDBJ databases">
        <title>Chromosome-scale assembly of Riccia fluitans.</title>
        <authorList>
            <person name="Paukszto L."/>
            <person name="Sawicki J."/>
            <person name="Karawczyk K."/>
            <person name="Piernik-Szablinska J."/>
            <person name="Szczecinska M."/>
            <person name="Mazdziarz M."/>
        </authorList>
    </citation>
    <scope>NUCLEOTIDE SEQUENCE [LARGE SCALE GENOMIC DNA]</scope>
    <source>
        <strain evidence="10">Rf_01</strain>
        <tissue evidence="10">Aerial parts of the thallus</tissue>
    </source>
</reference>
<evidence type="ECO:0000256" key="3">
    <source>
        <dbReference type="ARBA" id="ARBA00023015"/>
    </source>
</evidence>
<proteinExistence type="predicted"/>
<dbReference type="PROSITE" id="PS51294">
    <property type="entry name" value="HTH_MYB"/>
    <property type="match status" value="2"/>
</dbReference>
<dbReference type="GO" id="GO:0003677">
    <property type="term" value="F:DNA binding"/>
    <property type="evidence" value="ECO:0007669"/>
    <property type="project" value="UniProtKB-KW"/>
</dbReference>
<dbReference type="AlphaFoldDB" id="A0ABD1XMV9"/>
<evidence type="ECO:0000256" key="6">
    <source>
        <dbReference type="ARBA" id="ARBA00023242"/>
    </source>
</evidence>
<feature type="compositionally biased region" description="Gly residues" evidence="7">
    <location>
        <begin position="369"/>
        <end position="383"/>
    </location>
</feature>
<sequence length="785" mass="86606">MVRKRPVEEMCDRYRPREEAHTSPVNGAFCHLSIAMLPTAGASSDPLFSADRKYARVSSTLETDMCFSHSSEKRASKRMRISYDVEASSVALKSEPLLFHSRHESENESGARSTLSLAAARLVTHSSYNSVDKQRTSSSGPGLVDNQVCLGDRHDVTAISFPGLSLGGDIAQSAWQVQSVESCSRREGGRVHRRRPDLNLMRDEEEDEMGEQGLSADDMKDSLTNEDGTDNSASKLEMDLSSGQSKLCPRGHWRPAEDEKLRELVSQYGPQNWNLIAEKLQGRSGKSCRLRWFNQLDPRINRRPFSEEEEEKLLAAHRFHGNKWAMIARLFPGRTDNAVKNHWHVVMARKYRERSRAFGRRSKSQLSRRGGGGGKRSIGGSTAGNGLNITHHPAADSLTAWIEKYSIAPSDVDSISPSSHYRPHSLNSPSGQYSSIHHHEEEECQGPSGFSTREDRAMDHPCDDSPHSNSSKVGPRLSFCSSERDGAQNNFVKKYNKPAAASSSPFPLLQLSTPALDSKPIVHRFADGFRTMVQQQPPSGVMPQGSRHADLDSTSWSPPSPSANAKFLNVVGTTVADSKSPFLGLKAPEQGGLHNCHPGGVTPPWLVPSIQGITMEAQQQYRQELPIVTMGEIERSLASRSSRNSCRSDLQWQPMQRQQQQDSFSSFVSESRSDVSKNILLRDGGQLSVQNEKLGNCSRHLQGGYWTREGGAPEFGVAASPILSSTDFCANVTIDGTLHQMRDSLCRDKLGSTSSRFSSDHIPPQEAESEPSPIRFIDFLGVGVA</sequence>
<keyword evidence="3" id="KW-0805">Transcription regulation</keyword>
<comment type="caution">
    <text evidence="10">The sequence shown here is derived from an EMBL/GenBank/DDBJ whole genome shotgun (WGS) entry which is preliminary data.</text>
</comment>
<dbReference type="SMART" id="SM00717">
    <property type="entry name" value="SANT"/>
    <property type="match status" value="2"/>
</dbReference>
<feature type="region of interest" description="Disordered" evidence="7">
    <location>
        <begin position="638"/>
        <end position="668"/>
    </location>
</feature>
<evidence type="ECO:0000256" key="4">
    <source>
        <dbReference type="ARBA" id="ARBA00023125"/>
    </source>
</evidence>
<feature type="compositionally biased region" description="Low complexity" evidence="7">
    <location>
        <begin position="656"/>
        <end position="668"/>
    </location>
</feature>
<feature type="domain" description="Myb-like" evidence="8">
    <location>
        <begin position="250"/>
        <end position="296"/>
    </location>
</feature>
<evidence type="ECO:0000256" key="7">
    <source>
        <dbReference type="SAM" id="MobiDB-lite"/>
    </source>
</evidence>
<evidence type="ECO:0000259" key="8">
    <source>
        <dbReference type="PROSITE" id="PS50090"/>
    </source>
</evidence>
<dbReference type="CDD" id="cd00167">
    <property type="entry name" value="SANT"/>
    <property type="match status" value="2"/>
</dbReference>
<dbReference type="PANTHER" id="PTHR45614:SF150">
    <property type="entry name" value="MYB-LIKE DNA-BINDING DOMAIN CONTAINING PROTEIN, EXPRESSED"/>
    <property type="match status" value="1"/>
</dbReference>
<dbReference type="Proteomes" id="UP001605036">
    <property type="component" value="Unassembled WGS sequence"/>
</dbReference>
<dbReference type="Gene3D" id="1.10.10.60">
    <property type="entry name" value="Homeodomain-like"/>
    <property type="match status" value="2"/>
</dbReference>
<dbReference type="InterPro" id="IPR017930">
    <property type="entry name" value="Myb_dom"/>
</dbReference>
<feature type="region of interest" description="Disordered" evidence="7">
    <location>
        <begin position="536"/>
        <end position="560"/>
    </location>
</feature>
<keyword evidence="5" id="KW-0804">Transcription</keyword>
<dbReference type="PROSITE" id="PS50090">
    <property type="entry name" value="MYB_LIKE"/>
    <property type="match status" value="2"/>
</dbReference>
<name>A0ABD1XMV9_9MARC</name>
<protein>
    <submittedName>
        <fullName evidence="10">Uncharacterized protein</fullName>
    </submittedName>
</protein>
<dbReference type="PANTHER" id="PTHR45614">
    <property type="entry name" value="MYB PROTEIN-RELATED"/>
    <property type="match status" value="1"/>
</dbReference>
<dbReference type="Pfam" id="PF13921">
    <property type="entry name" value="Myb_DNA-bind_6"/>
    <property type="match status" value="1"/>
</dbReference>
<feature type="compositionally biased region" description="Polar residues" evidence="7">
    <location>
        <begin position="413"/>
        <end position="435"/>
    </location>
</feature>
<feature type="domain" description="Myb-like" evidence="8">
    <location>
        <begin position="297"/>
        <end position="347"/>
    </location>
</feature>
<keyword evidence="11" id="KW-1185">Reference proteome</keyword>
<evidence type="ECO:0000259" key="9">
    <source>
        <dbReference type="PROSITE" id="PS51294"/>
    </source>
</evidence>
<dbReference type="InterPro" id="IPR009057">
    <property type="entry name" value="Homeodomain-like_sf"/>
</dbReference>
<gene>
    <name evidence="10" type="ORF">R1flu_028833</name>
</gene>
<evidence type="ECO:0000313" key="10">
    <source>
        <dbReference type="EMBL" id="KAL2610260.1"/>
    </source>
</evidence>
<feature type="domain" description="HTH myb-type" evidence="9">
    <location>
        <begin position="297"/>
        <end position="351"/>
    </location>
</feature>
<organism evidence="10 11">
    <name type="scientific">Riccia fluitans</name>
    <dbReference type="NCBI Taxonomy" id="41844"/>
    <lineage>
        <taxon>Eukaryota</taxon>
        <taxon>Viridiplantae</taxon>
        <taxon>Streptophyta</taxon>
        <taxon>Embryophyta</taxon>
        <taxon>Marchantiophyta</taxon>
        <taxon>Marchantiopsida</taxon>
        <taxon>Marchantiidae</taxon>
        <taxon>Marchantiales</taxon>
        <taxon>Ricciaceae</taxon>
        <taxon>Riccia</taxon>
    </lineage>
</organism>
<keyword evidence="2" id="KW-0677">Repeat</keyword>
<comment type="subcellular location">
    <subcellularLocation>
        <location evidence="1">Nucleus</location>
    </subcellularLocation>
</comment>